<evidence type="ECO:0000313" key="3">
    <source>
        <dbReference type="Proteomes" id="UP000267821"/>
    </source>
</evidence>
<protein>
    <recommendedName>
        <fullName evidence="4">Cyanovirin-N domain-containing protein</fullName>
    </recommendedName>
</protein>
<dbReference type="EMBL" id="ML121533">
    <property type="protein sequence ID" value="RPB26737.1"/>
    <property type="molecule type" value="Genomic_DNA"/>
</dbReference>
<dbReference type="InParanoid" id="A0A3N4LV35"/>
<keyword evidence="1" id="KW-0732">Signal</keyword>
<feature type="signal peptide" evidence="1">
    <location>
        <begin position="1"/>
        <end position="23"/>
    </location>
</feature>
<feature type="chain" id="PRO_5018222379" description="Cyanovirin-N domain-containing protein" evidence="1">
    <location>
        <begin position="24"/>
        <end position="141"/>
    </location>
</feature>
<accession>A0A3N4LV35</accession>
<organism evidence="2 3">
    <name type="scientific">Terfezia boudieri ATCC MYA-4762</name>
    <dbReference type="NCBI Taxonomy" id="1051890"/>
    <lineage>
        <taxon>Eukaryota</taxon>
        <taxon>Fungi</taxon>
        <taxon>Dikarya</taxon>
        <taxon>Ascomycota</taxon>
        <taxon>Pezizomycotina</taxon>
        <taxon>Pezizomycetes</taxon>
        <taxon>Pezizales</taxon>
        <taxon>Pezizaceae</taxon>
        <taxon>Terfezia</taxon>
    </lineage>
</organism>
<evidence type="ECO:0008006" key="4">
    <source>
        <dbReference type="Google" id="ProtNLM"/>
    </source>
</evidence>
<sequence length="141" mass="15184">MYGLKNVVALMGGLLLLFQSVAGAAVHVRQDDTVGPLICVRISPLGFPLINDCVAALANVAPIKPEFCTLQFQTEANYKTVGTCAIQTYSYRNGNAGCLDGNLIIKGGKEILRGCTYKEYTGGQYKWSANDNEGVRFARAT</sequence>
<dbReference type="Proteomes" id="UP000267821">
    <property type="component" value="Unassembled WGS sequence"/>
</dbReference>
<reference evidence="2 3" key="1">
    <citation type="journal article" date="2018" name="Nat. Ecol. Evol.">
        <title>Pezizomycetes genomes reveal the molecular basis of ectomycorrhizal truffle lifestyle.</title>
        <authorList>
            <person name="Murat C."/>
            <person name="Payen T."/>
            <person name="Noel B."/>
            <person name="Kuo A."/>
            <person name="Morin E."/>
            <person name="Chen J."/>
            <person name="Kohler A."/>
            <person name="Krizsan K."/>
            <person name="Balestrini R."/>
            <person name="Da Silva C."/>
            <person name="Montanini B."/>
            <person name="Hainaut M."/>
            <person name="Levati E."/>
            <person name="Barry K.W."/>
            <person name="Belfiori B."/>
            <person name="Cichocki N."/>
            <person name="Clum A."/>
            <person name="Dockter R.B."/>
            <person name="Fauchery L."/>
            <person name="Guy J."/>
            <person name="Iotti M."/>
            <person name="Le Tacon F."/>
            <person name="Lindquist E.A."/>
            <person name="Lipzen A."/>
            <person name="Malagnac F."/>
            <person name="Mello A."/>
            <person name="Molinier V."/>
            <person name="Miyauchi S."/>
            <person name="Poulain J."/>
            <person name="Riccioni C."/>
            <person name="Rubini A."/>
            <person name="Sitrit Y."/>
            <person name="Splivallo R."/>
            <person name="Traeger S."/>
            <person name="Wang M."/>
            <person name="Zifcakova L."/>
            <person name="Wipf D."/>
            <person name="Zambonelli A."/>
            <person name="Paolocci F."/>
            <person name="Nowrousian M."/>
            <person name="Ottonello S."/>
            <person name="Baldrian P."/>
            <person name="Spatafora J.W."/>
            <person name="Henrissat B."/>
            <person name="Nagy L.G."/>
            <person name="Aury J.M."/>
            <person name="Wincker P."/>
            <person name="Grigoriev I.V."/>
            <person name="Bonfante P."/>
            <person name="Martin F.M."/>
        </authorList>
    </citation>
    <scope>NUCLEOTIDE SEQUENCE [LARGE SCALE GENOMIC DNA]</scope>
    <source>
        <strain evidence="2 3">ATCC MYA-4762</strain>
    </source>
</reference>
<dbReference type="AlphaFoldDB" id="A0A3N4LV35"/>
<proteinExistence type="predicted"/>
<evidence type="ECO:0000313" key="2">
    <source>
        <dbReference type="EMBL" id="RPB26737.1"/>
    </source>
</evidence>
<name>A0A3N4LV35_9PEZI</name>
<evidence type="ECO:0000256" key="1">
    <source>
        <dbReference type="SAM" id="SignalP"/>
    </source>
</evidence>
<gene>
    <name evidence="2" type="ORF">L211DRAFT_866219</name>
</gene>
<keyword evidence="3" id="KW-1185">Reference proteome</keyword>
<dbReference type="OrthoDB" id="5436622at2759"/>